<keyword evidence="3" id="KW-1185">Reference proteome</keyword>
<dbReference type="STRING" id="266940.Krad_2053"/>
<proteinExistence type="predicted"/>
<dbReference type="EMBL" id="CP000750">
    <property type="protein sequence ID" value="ABS03538.1"/>
    <property type="molecule type" value="Genomic_DNA"/>
</dbReference>
<evidence type="ECO:0000313" key="2">
    <source>
        <dbReference type="EMBL" id="ABS03538.1"/>
    </source>
</evidence>
<evidence type="ECO:0000256" key="1">
    <source>
        <dbReference type="SAM" id="MobiDB-lite"/>
    </source>
</evidence>
<dbReference type="KEGG" id="kra:Krad_2053"/>
<evidence type="ECO:0000313" key="3">
    <source>
        <dbReference type="Proteomes" id="UP000001116"/>
    </source>
</evidence>
<organism evidence="2 3">
    <name type="scientific">Kineococcus radiotolerans (strain ATCC BAA-149 / DSM 14245 / SRS30216)</name>
    <dbReference type="NCBI Taxonomy" id="266940"/>
    <lineage>
        <taxon>Bacteria</taxon>
        <taxon>Bacillati</taxon>
        <taxon>Actinomycetota</taxon>
        <taxon>Actinomycetes</taxon>
        <taxon>Kineosporiales</taxon>
        <taxon>Kineosporiaceae</taxon>
        <taxon>Kineococcus</taxon>
    </lineage>
</organism>
<dbReference type="Proteomes" id="UP000001116">
    <property type="component" value="Chromosome"/>
</dbReference>
<feature type="region of interest" description="Disordered" evidence="1">
    <location>
        <begin position="24"/>
        <end position="88"/>
    </location>
</feature>
<feature type="compositionally biased region" description="Basic residues" evidence="1">
    <location>
        <begin position="76"/>
        <end position="88"/>
    </location>
</feature>
<dbReference type="AlphaFoldDB" id="A6W9P9"/>
<accession>A6W9P9</accession>
<sequence>MRCMGGYQESCRSGCGPCCRCARRTASDVPGDGPGRPRPAGRRRPGVEDHLLAAAAGVLADPPPRTTHPVVAGTVNHRRDRGRVRRVR</sequence>
<gene>
    <name evidence="2" type="ordered locus">Krad_2053</name>
</gene>
<reference evidence="3" key="1">
    <citation type="journal article" date="2008" name="PLoS ONE">
        <title>Survival in nuclear waste, extreme resistance, and potential applications gleaned from the genome sequence of Kineococcus radiotolerans SRS30216.</title>
        <authorList>
            <person name="Bagwell C.E."/>
            <person name="Bhat S."/>
            <person name="Hawkins G.M."/>
            <person name="Smith B.W."/>
            <person name="Biswas T."/>
            <person name="Hoover T.R."/>
            <person name="Saunders E."/>
            <person name="Han C.S."/>
            <person name="Tsodikov O.V."/>
            <person name="Shimkets L.J."/>
        </authorList>
    </citation>
    <scope>NUCLEOTIDE SEQUENCE [LARGE SCALE GENOMIC DNA]</scope>
    <source>
        <strain evidence="3">ATCC BAA-149 / DSM 14245 / SRS30216</strain>
    </source>
</reference>
<name>A6W9P9_KINRD</name>
<protein>
    <submittedName>
        <fullName evidence="2">Uncharacterized protein</fullName>
    </submittedName>
</protein>
<dbReference type="HOGENOM" id="CLU_2464924_0_0_11"/>